<sequence>MKLTLSSKQAFRWREVERSPPATAVPQTAQAARGAPSFEVCARAMSSIGRSNLPNVEVRDWDGTFPTATFLTISQPPVYRIAVQHCFGLRWPCAPFAPHRTAPEAQPARNPAIAPHPRCRFRRTSHARLPEYWQIQTPVGLAR</sequence>
<keyword evidence="2" id="KW-1185">Reference proteome</keyword>
<evidence type="ECO:0000313" key="1">
    <source>
        <dbReference type="EMBL" id="KAK2742201.1"/>
    </source>
</evidence>
<organism evidence="1 2">
    <name type="scientific">Colletotrichum kahawae</name>
    <name type="common">Coffee berry disease fungus</name>
    <dbReference type="NCBI Taxonomy" id="34407"/>
    <lineage>
        <taxon>Eukaryota</taxon>
        <taxon>Fungi</taxon>
        <taxon>Dikarya</taxon>
        <taxon>Ascomycota</taxon>
        <taxon>Pezizomycotina</taxon>
        <taxon>Sordariomycetes</taxon>
        <taxon>Hypocreomycetidae</taxon>
        <taxon>Glomerellales</taxon>
        <taxon>Glomerellaceae</taxon>
        <taxon>Colletotrichum</taxon>
        <taxon>Colletotrichum gloeosporioides species complex</taxon>
    </lineage>
</organism>
<accession>A0AAD9Y7U5</accession>
<proteinExistence type="predicted"/>
<dbReference type="EMBL" id="VYYT01000333">
    <property type="protein sequence ID" value="KAK2742201.1"/>
    <property type="molecule type" value="Genomic_DNA"/>
</dbReference>
<gene>
    <name evidence="1" type="ORF">CKAH01_01628</name>
</gene>
<evidence type="ECO:0000313" key="2">
    <source>
        <dbReference type="Proteomes" id="UP001281614"/>
    </source>
</evidence>
<dbReference type="Proteomes" id="UP001281614">
    <property type="component" value="Unassembled WGS sequence"/>
</dbReference>
<dbReference type="AlphaFoldDB" id="A0AAD9Y7U5"/>
<comment type="caution">
    <text evidence="1">The sequence shown here is derived from an EMBL/GenBank/DDBJ whole genome shotgun (WGS) entry which is preliminary data.</text>
</comment>
<reference evidence="1" key="1">
    <citation type="submission" date="2023-02" db="EMBL/GenBank/DDBJ databases">
        <title>Colletotrichum kahawae CIFC_Que2 genome sequencing and assembly.</title>
        <authorList>
            <person name="Baroncelli R."/>
        </authorList>
    </citation>
    <scope>NUCLEOTIDE SEQUENCE</scope>
    <source>
        <strain evidence="1">CIFC_Que2</strain>
    </source>
</reference>
<protein>
    <submittedName>
        <fullName evidence="1">Uncharacterized protein</fullName>
    </submittedName>
</protein>
<name>A0AAD9Y7U5_COLKA</name>